<gene>
    <name evidence="3" type="ORF">AFUS01_LOCUS30556</name>
</gene>
<accession>A0A8J2PMI6</accession>
<keyword evidence="2" id="KW-0732">Signal</keyword>
<keyword evidence="1" id="KW-0472">Membrane</keyword>
<evidence type="ECO:0000313" key="4">
    <source>
        <dbReference type="Proteomes" id="UP000708208"/>
    </source>
</evidence>
<comment type="caution">
    <text evidence="3">The sequence shown here is derived from an EMBL/GenBank/DDBJ whole genome shotgun (WGS) entry which is preliminary data.</text>
</comment>
<evidence type="ECO:0000256" key="1">
    <source>
        <dbReference type="SAM" id="Phobius"/>
    </source>
</evidence>
<dbReference type="EMBL" id="CAJVCH010470907">
    <property type="protein sequence ID" value="CAG7820150.1"/>
    <property type="molecule type" value="Genomic_DNA"/>
</dbReference>
<sequence length="176" mass="19532">MALSKIFALALLASNLQLSFALLCYTCVYYDGAGDESCERNPVDDLMVTYPSLWPAKNLRSSNERETRERTVAHADINDGYLLSLNEEAFWYPYCFTLTAKINDKKYFQRGIVQGNQNNLDGTCSNGTNSDVVPKMAGDPSLCLCNWDGCNNEGCKLMGTITAVIVALCSIVNFYM</sequence>
<protein>
    <recommendedName>
        <fullName evidence="5">Protein sleepless</fullName>
    </recommendedName>
</protein>
<evidence type="ECO:0008006" key="5">
    <source>
        <dbReference type="Google" id="ProtNLM"/>
    </source>
</evidence>
<keyword evidence="1" id="KW-1133">Transmembrane helix</keyword>
<organism evidence="3 4">
    <name type="scientific">Allacma fusca</name>
    <dbReference type="NCBI Taxonomy" id="39272"/>
    <lineage>
        <taxon>Eukaryota</taxon>
        <taxon>Metazoa</taxon>
        <taxon>Ecdysozoa</taxon>
        <taxon>Arthropoda</taxon>
        <taxon>Hexapoda</taxon>
        <taxon>Collembola</taxon>
        <taxon>Symphypleona</taxon>
        <taxon>Sminthuridae</taxon>
        <taxon>Allacma</taxon>
    </lineage>
</organism>
<feature type="transmembrane region" description="Helical" evidence="1">
    <location>
        <begin position="157"/>
        <end position="175"/>
    </location>
</feature>
<dbReference type="Proteomes" id="UP000708208">
    <property type="component" value="Unassembled WGS sequence"/>
</dbReference>
<dbReference type="AlphaFoldDB" id="A0A8J2PMI6"/>
<proteinExistence type="predicted"/>
<evidence type="ECO:0000313" key="3">
    <source>
        <dbReference type="EMBL" id="CAG7820150.1"/>
    </source>
</evidence>
<name>A0A8J2PMI6_9HEXA</name>
<evidence type="ECO:0000256" key="2">
    <source>
        <dbReference type="SAM" id="SignalP"/>
    </source>
</evidence>
<reference evidence="3" key="1">
    <citation type="submission" date="2021-06" db="EMBL/GenBank/DDBJ databases">
        <authorList>
            <person name="Hodson N. C."/>
            <person name="Mongue J. A."/>
            <person name="Jaron S. K."/>
        </authorList>
    </citation>
    <scope>NUCLEOTIDE SEQUENCE</scope>
</reference>
<keyword evidence="1" id="KW-0812">Transmembrane</keyword>
<feature type="signal peptide" evidence="2">
    <location>
        <begin position="1"/>
        <end position="21"/>
    </location>
</feature>
<feature type="chain" id="PRO_5035176651" description="Protein sleepless" evidence="2">
    <location>
        <begin position="22"/>
        <end position="176"/>
    </location>
</feature>
<keyword evidence="4" id="KW-1185">Reference proteome</keyword>